<dbReference type="EMBL" id="CP067018">
    <property type="protein sequence ID" value="QQN58386.1"/>
    <property type="molecule type" value="Genomic_DNA"/>
</dbReference>
<keyword evidence="3" id="KW-0731">Sigma factor</keyword>
<evidence type="ECO:0000259" key="6">
    <source>
        <dbReference type="Pfam" id="PF08281"/>
    </source>
</evidence>
<evidence type="ECO:0000259" key="5">
    <source>
        <dbReference type="Pfam" id="PF04542"/>
    </source>
</evidence>
<dbReference type="KEGG" id="egm:AYC65_07745"/>
<dbReference type="InterPro" id="IPR007627">
    <property type="entry name" value="RNA_pol_sigma70_r2"/>
</dbReference>
<dbReference type="Pfam" id="PF04542">
    <property type="entry name" value="Sigma70_r2"/>
    <property type="match status" value="1"/>
</dbReference>
<keyword evidence="2" id="KW-0805">Transcription regulation</keyword>
<gene>
    <name evidence="7" type="ORF">I6H88_18450</name>
</gene>
<keyword evidence="4" id="KW-0804">Transcription</keyword>
<reference evidence="7 8" key="1">
    <citation type="submission" date="2020-12" db="EMBL/GenBank/DDBJ databases">
        <title>FDA dAtabase for Regulatory Grade micrObial Sequences (FDA-ARGOS): Supporting development and validation of Infectious Disease Dx tests.</title>
        <authorList>
            <person name="Kerrigan L."/>
            <person name="Long C."/>
            <person name="Tallon L."/>
            <person name="Sadzewicz L."/>
            <person name="Zhao X."/>
            <person name="Boylan J."/>
            <person name="Ott S."/>
            <person name="Bowen H."/>
            <person name="Vavikolanu K."/>
            <person name="Mehta A."/>
            <person name="Aluvathingal J."/>
            <person name="Nadendla S."/>
            <person name="Yan Y."/>
            <person name="Sichtig H."/>
        </authorList>
    </citation>
    <scope>NUCLEOTIDE SEQUENCE [LARGE SCALE GENOMIC DNA]</scope>
    <source>
        <strain evidence="7 8">FDAARGOS_1031</strain>
    </source>
</reference>
<evidence type="ECO:0000256" key="3">
    <source>
        <dbReference type="ARBA" id="ARBA00023082"/>
    </source>
</evidence>
<organism evidence="7 8">
    <name type="scientific">Elizabethkingia bruuniana</name>
    <dbReference type="NCBI Taxonomy" id="1756149"/>
    <lineage>
        <taxon>Bacteria</taxon>
        <taxon>Pseudomonadati</taxon>
        <taxon>Bacteroidota</taxon>
        <taxon>Flavobacteriia</taxon>
        <taxon>Flavobacteriales</taxon>
        <taxon>Weeksellaceae</taxon>
        <taxon>Elizabethkingia</taxon>
    </lineage>
</organism>
<dbReference type="OrthoDB" id="1056775at2"/>
<dbReference type="GO" id="GO:0006352">
    <property type="term" value="P:DNA-templated transcription initiation"/>
    <property type="evidence" value="ECO:0007669"/>
    <property type="project" value="InterPro"/>
</dbReference>
<dbReference type="PANTHER" id="PTHR43133">
    <property type="entry name" value="RNA POLYMERASE ECF-TYPE SIGMA FACTO"/>
    <property type="match status" value="1"/>
</dbReference>
<evidence type="ECO:0000313" key="8">
    <source>
        <dbReference type="Proteomes" id="UP000595426"/>
    </source>
</evidence>
<dbReference type="SUPFAM" id="SSF88946">
    <property type="entry name" value="Sigma2 domain of RNA polymerase sigma factors"/>
    <property type="match status" value="1"/>
</dbReference>
<dbReference type="SUPFAM" id="SSF88659">
    <property type="entry name" value="Sigma3 and sigma4 domains of RNA polymerase sigma factors"/>
    <property type="match status" value="1"/>
</dbReference>
<dbReference type="PANTHER" id="PTHR43133:SF46">
    <property type="entry name" value="RNA POLYMERASE SIGMA-70 FACTOR ECF SUBFAMILY"/>
    <property type="match status" value="1"/>
</dbReference>
<dbReference type="InterPro" id="IPR014284">
    <property type="entry name" value="RNA_pol_sigma-70_dom"/>
</dbReference>
<dbReference type="RefSeq" id="WP_034868287.1">
    <property type="nucleotide sequence ID" value="NZ_LNOJ01000001.1"/>
</dbReference>
<keyword evidence="8" id="KW-1185">Reference proteome</keyword>
<feature type="domain" description="RNA polymerase sigma factor 70 region 4 type 2" evidence="6">
    <location>
        <begin position="122"/>
        <end position="174"/>
    </location>
</feature>
<sequence>MPQEDNPEIRLVKRLVIKEQTAWKELYNSYSRELTSVCRRYLKGQDDIHDVLQNGFIKMFHSIDSFKYMGPGSLKAWIMRIIINEVLQYIRKFSKMEFSVADEELTILDNDEEPELTDFSMEDLLTMIRSLPDGYRIVFNLYVFESKSHREIAELLSISEGSSASQLHKAKRKLVHQINTCKQLKNKGL</sequence>
<dbReference type="NCBIfam" id="TIGR02937">
    <property type="entry name" value="sigma70-ECF"/>
    <property type="match status" value="1"/>
</dbReference>
<dbReference type="CDD" id="cd06171">
    <property type="entry name" value="Sigma70_r4"/>
    <property type="match status" value="1"/>
</dbReference>
<dbReference type="InterPro" id="IPR013249">
    <property type="entry name" value="RNA_pol_sigma70_r4_t2"/>
</dbReference>
<dbReference type="InterPro" id="IPR039425">
    <property type="entry name" value="RNA_pol_sigma-70-like"/>
</dbReference>
<evidence type="ECO:0000256" key="4">
    <source>
        <dbReference type="ARBA" id="ARBA00023163"/>
    </source>
</evidence>
<dbReference type="Gene3D" id="1.10.1740.10">
    <property type="match status" value="1"/>
</dbReference>
<proteinExistence type="inferred from homology"/>
<evidence type="ECO:0000313" key="7">
    <source>
        <dbReference type="EMBL" id="QQN58386.1"/>
    </source>
</evidence>
<dbReference type="Proteomes" id="UP000595426">
    <property type="component" value="Chromosome"/>
</dbReference>
<dbReference type="Pfam" id="PF08281">
    <property type="entry name" value="Sigma70_r4_2"/>
    <property type="match status" value="1"/>
</dbReference>
<dbReference type="InterPro" id="IPR013325">
    <property type="entry name" value="RNA_pol_sigma_r2"/>
</dbReference>
<evidence type="ECO:0000256" key="2">
    <source>
        <dbReference type="ARBA" id="ARBA00023015"/>
    </source>
</evidence>
<dbReference type="InterPro" id="IPR036388">
    <property type="entry name" value="WH-like_DNA-bd_sf"/>
</dbReference>
<dbReference type="GO" id="GO:0003677">
    <property type="term" value="F:DNA binding"/>
    <property type="evidence" value="ECO:0007669"/>
    <property type="project" value="InterPro"/>
</dbReference>
<protein>
    <submittedName>
        <fullName evidence="7">Sigma-70 family RNA polymerase sigma factor</fullName>
    </submittedName>
</protein>
<evidence type="ECO:0000256" key="1">
    <source>
        <dbReference type="ARBA" id="ARBA00010641"/>
    </source>
</evidence>
<dbReference type="Gene3D" id="1.10.10.10">
    <property type="entry name" value="Winged helix-like DNA-binding domain superfamily/Winged helix DNA-binding domain"/>
    <property type="match status" value="1"/>
</dbReference>
<accession>A0A7T7UYA9</accession>
<name>A0A7T7UYA9_9FLAO</name>
<feature type="domain" description="RNA polymerase sigma-70 region 2" evidence="5">
    <location>
        <begin position="26"/>
        <end position="92"/>
    </location>
</feature>
<dbReference type="AlphaFoldDB" id="A0A7T7UYA9"/>
<dbReference type="GO" id="GO:0016987">
    <property type="term" value="F:sigma factor activity"/>
    <property type="evidence" value="ECO:0007669"/>
    <property type="project" value="UniProtKB-KW"/>
</dbReference>
<dbReference type="InterPro" id="IPR013324">
    <property type="entry name" value="RNA_pol_sigma_r3/r4-like"/>
</dbReference>
<comment type="similarity">
    <text evidence="1">Belongs to the sigma-70 factor family. ECF subfamily.</text>
</comment>